<dbReference type="OrthoDB" id="9770036at2"/>
<gene>
    <name evidence="10" type="ORF">F1188_08415</name>
</gene>
<evidence type="ECO:0000256" key="7">
    <source>
        <dbReference type="SAM" id="Phobius"/>
    </source>
</evidence>
<dbReference type="GO" id="GO:0022857">
    <property type="term" value="F:transmembrane transporter activity"/>
    <property type="evidence" value="ECO:0007669"/>
    <property type="project" value="TreeGrafter"/>
</dbReference>
<dbReference type="PANTHER" id="PTHR30572">
    <property type="entry name" value="MEMBRANE COMPONENT OF TRANSPORTER-RELATED"/>
    <property type="match status" value="1"/>
</dbReference>
<proteinExistence type="inferred from homology"/>
<dbReference type="Pfam" id="PF02687">
    <property type="entry name" value="FtsX"/>
    <property type="match status" value="1"/>
</dbReference>
<evidence type="ECO:0000259" key="8">
    <source>
        <dbReference type="Pfam" id="PF02687"/>
    </source>
</evidence>
<keyword evidence="5 7" id="KW-0472">Membrane</keyword>
<comment type="similarity">
    <text evidence="6">Belongs to the ABC-4 integral membrane protein family.</text>
</comment>
<organism evidence="10 11">
    <name type="scientific">Roseospira marina</name>
    <dbReference type="NCBI Taxonomy" id="140057"/>
    <lineage>
        <taxon>Bacteria</taxon>
        <taxon>Pseudomonadati</taxon>
        <taxon>Pseudomonadota</taxon>
        <taxon>Alphaproteobacteria</taxon>
        <taxon>Rhodospirillales</taxon>
        <taxon>Rhodospirillaceae</taxon>
        <taxon>Roseospira</taxon>
    </lineage>
</organism>
<dbReference type="PANTHER" id="PTHR30572:SF4">
    <property type="entry name" value="ABC TRANSPORTER PERMEASE YTRF"/>
    <property type="match status" value="1"/>
</dbReference>
<evidence type="ECO:0000313" key="10">
    <source>
        <dbReference type="EMBL" id="KAA5606104.1"/>
    </source>
</evidence>
<evidence type="ECO:0000259" key="9">
    <source>
        <dbReference type="Pfam" id="PF12704"/>
    </source>
</evidence>
<protein>
    <submittedName>
        <fullName evidence="10">ABC transporter permease</fullName>
    </submittedName>
</protein>
<dbReference type="EMBL" id="VWPJ01000006">
    <property type="protein sequence ID" value="KAA5606104.1"/>
    <property type="molecule type" value="Genomic_DNA"/>
</dbReference>
<evidence type="ECO:0000256" key="5">
    <source>
        <dbReference type="ARBA" id="ARBA00023136"/>
    </source>
</evidence>
<evidence type="ECO:0000256" key="4">
    <source>
        <dbReference type="ARBA" id="ARBA00022989"/>
    </source>
</evidence>
<sequence>MAARLILRALTAQGSRIGVAVGAILVGAAVISALTSLYLDISRKMSEELRAYGPNMILTPHASEDEDVAVRGVDIATVQAALDVLPADRRLGSTPFLYGMVRLPQGTAVLVGANMQGLRAISPYWQVEGGWVTADFDERNAMVGRRLADSLGLELGDTVPLRADAGTAPAEVTIKGIVETGEAEDDQIFVNLSLAQRLLNRPGQADLAMASLVAQGPEADALAAEVMKQVPALDVRPIRKVSQNDGEVLDRIDGLMALVAGIILVITTLCVNATLTAMVAERTPQIGLQKAIGASNRSIVGQVLTETAVIALIAGTLGLALGFVLAQGLGQAVFHAWVGFRPVVVPLTLGLCLGAALLAAILPVRGAVRVVPAQVLRGD</sequence>
<keyword evidence="11" id="KW-1185">Reference proteome</keyword>
<name>A0A5M6ICU9_9PROT</name>
<dbReference type="InterPro" id="IPR050250">
    <property type="entry name" value="Macrolide_Exporter_MacB"/>
</dbReference>
<keyword evidence="2" id="KW-1003">Cell membrane</keyword>
<reference evidence="10 11" key="1">
    <citation type="submission" date="2019-09" db="EMBL/GenBank/DDBJ databases">
        <title>Genome sequence of Roseospira marina, one of the more divergent members of the non-sulfur purple photosynthetic bacterial family, the Rhodospirillaceae.</title>
        <authorList>
            <person name="Meyer T."/>
            <person name="Kyndt J."/>
        </authorList>
    </citation>
    <scope>NUCLEOTIDE SEQUENCE [LARGE SCALE GENOMIC DNA]</scope>
    <source>
        <strain evidence="10 11">DSM 15113</strain>
    </source>
</reference>
<evidence type="ECO:0000256" key="3">
    <source>
        <dbReference type="ARBA" id="ARBA00022692"/>
    </source>
</evidence>
<feature type="transmembrane region" description="Helical" evidence="7">
    <location>
        <begin position="17"/>
        <end position="39"/>
    </location>
</feature>
<feature type="domain" description="ABC3 transporter permease C-terminal" evidence="8">
    <location>
        <begin position="258"/>
        <end position="369"/>
    </location>
</feature>
<dbReference type="GO" id="GO:0005886">
    <property type="term" value="C:plasma membrane"/>
    <property type="evidence" value="ECO:0007669"/>
    <property type="project" value="UniProtKB-SubCell"/>
</dbReference>
<evidence type="ECO:0000256" key="2">
    <source>
        <dbReference type="ARBA" id="ARBA00022475"/>
    </source>
</evidence>
<comment type="caution">
    <text evidence="10">The sequence shown here is derived from an EMBL/GenBank/DDBJ whole genome shotgun (WGS) entry which is preliminary data.</text>
</comment>
<dbReference type="Pfam" id="PF12704">
    <property type="entry name" value="MacB_PCD"/>
    <property type="match status" value="1"/>
</dbReference>
<feature type="transmembrane region" description="Helical" evidence="7">
    <location>
        <begin position="338"/>
        <end position="362"/>
    </location>
</feature>
<dbReference type="AlphaFoldDB" id="A0A5M6ICU9"/>
<evidence type="ECO:0000256" key="1">
    <source>
        <dbReference type="ARBA" id="ARBA00004651"/>
    </source>
</evidence>
<comment type="subcellular location">
    <subcellularLocation>
        <location evidence="1">Cell membrane</location>
        <topology evidence="1">Multi-pass membrane protein</topology>
    </subcellularLocation>
</comment>
<dbReference type="Proteomes" id="UP000324065">
    <property type="component" value="Unassembled WGS sequence"/>
</dbReference>
<dbReference type="InterPro" id="IPR025857">
    <property type="entry name" value="MacB_PCD"/>
</dbReference>
<dbReference type="InterPro" id="IPR003838">
    <property type="entry name" value="ABC3_permease_C"/>
</dbReference>
<keyword evidence="3 7" id="KW-0812">Transmembrane</keyword>
<keyword evidence="4 7" id="KW-1133">Transmembrane helix</keyword>
<evidence type="ECO:0000313" key="11">
    <source>
        <dbReference type="Proteomes" id="UP000324065"/>
    </source>
</evidence>
<accession>A0A5M6ICU9</accession>
<evidence type="ECO:0000256" key="6">
    <source>
        <dbReference type="ARBA" id="ARBA00038076"/>
    </source>
</evidence>
<feature type="domain" description="MacB-like periplasmic core" evidence="9">
    <location>
        <begin position="20"/>
        <end position="225"/>
    </location>
</feature>
<feature type="transmembrane region" description="Helical" evidence="7">
    <location>
        <begin position="299"/>
        <end position="326"/>
    </location>
</feature>
<feature type="transmembrane region" description="Helical" evidence="7">
    <location>
        <begin position="255"/>
        <end position="279"/>
    </location>
</feature>